<accession>A0A9Q1HIE1</accession>
<dbReference type="EMBL" id="JAIZAY010000001">
    <property type="protein sequence ID" value="KAJ8051192.1"/>
    <property type="molecule type" value="Genomic_DNA"/>
</dbReference>
<protein>
    <submittedName>
        <fullName evidence="1">Uncharacterized protein</fullName>
    </submittedName>
</protein>
<dbReference type="OrthoDB" id="8962223at2759"/>
<evidence type="ECO:0000313" key="2">
    <source>
        <dbReference type="Proteomes" id="UP001152320"/>
    </source>
</evidence>
<keyword evidence="2" id="KW-1185">Reference proteome</keyword>
<reference evidence="1" key="1">
    <citation type="submission" date="2021-10" db="EMBL/GenBank/DDBJ databases">
        <title>Tropical sea cucumber genome reveals ecological adaptation and Cuvierian tubules defense mechanism.</title>
        <authorList>
            <person name="Chen T."/>
        </authorList>
    </citation>
    <scope>NUCLEOTIDE SEQUENCE</scope>
    <source>
        <strain evidence="1">Nanhai2018</strain>
        <tissue evidence="1">Muscle</tissue>
    </source>
</reference>
<evidence type="ECO:0000313" key="1">
    <source>
        <dbReference type="EMBL" id="KAJ8051192.1"/>
    </source>
</evidence>
<dbReference type="AlphaFoldDB" id="A0A9Q1HIE1"/>
<name>A0A9Q1HIE1_HOLLE</name>
<gene>
    <name evidence="1" type="ORF">HOLleu_04668</name>
</gene>
<dbReference type="Proteomes" id="UP001152320">
    <property type="component" value="Chromosome 1"/>
</dbReference>
<comment type="caution">
    <text evidence="1">The sequence shown here is derived from an EMBL/GenBank/DDBJ whole genome shotgun (WGS) entry which is preliminary data.</text>
</comment>
<organism evidence="1 2">
    <name type="scientific">Holothuria leucospilota</name>
    <name type="common">Black long sea cucumber</name>
    <name type="synonym">Mertensiothuria leucospilota</name>
    <dbReference type="NCBI Taxonomy" id="206669"/>
    <lineage>
        <taxon>Eukaryota</taxon>
        <taxon>Metazoa</taxon>
        <taxon>Echinodermata</taxon>
        <taxon>Eleutherozoa</taxon>
        <taxon>Echinozoa</taxon>
        <taxon>Holothuroidea</taxon>
        <taxon>Aspidochirotacea</taxon>
        <taxon>Aspidochirotida</taxon>
        <taxon>Holothuriidae</taxon>
        <taxon>Holothuria</taxon>
    </lineage>
</organism>
<sequence>MANCFKLAEPKEVETASNALAISKRSHKVVVTARPSNDEIKEEYLPFVSEGFSSLNGDSAHPFVKIKISRGTGATQSLLLDGILPLSDSTSTEANTLIQEVECGLISARLHNINLNSDLV</sequence>
<proteinExistence type="predicted"/>